<organism evidence="1">
    <name type="scientific">Siphoviridae sp. ctOCb13</name>
    <dbReference type="NCBI Taxonomy" id="2825477"/>
    <lineage>
        <taxon>Viruses</taxon>
        <taxon>Duplodnaviria</taxon>
        <taxon>Heunggongvirae</taxon>
        <taxon>Uroviricota</taxon>
        <taxon>Caudoviricetes</taxon>
    </lineage>
</organism>
<protein>
    <submittedName>
        <fullName evidence="1">Uncharacterized protein</fullName>
    </submittedName>
</protein>
<dbReference type="EMBL" id="BK015555">
    <property type="protein sequence ID" value="DAE12618.1"/>
    <property type="molecule type" value="Genomic_DNA"/>
</dbReference>
<name>A0A8S5Q0C9_9CAUD</name>
<accession>A0A8S5Q0C9</accession>
<reference evidence="1" key="1">
    <citation type="journal article" date="2021" name="Proc. Natl. Acad. Sci. U.S.A.">
        <title>A Catalog of Tens of Thousands of Viruses from Human Metagenomes Reveals Hidden Associations with Chronic Diseases.</title>
        <authorList>
            <person name="Tisza M.J."/>
            <person name="Buck C.B."/>
        </authorList>
    </citation>
    <scope>NUCLEOTIDE SEQUENCE</scope>
    <source>
        <strain evidence="1">CtOCb13</strain>
    </source>
</reference>
<evidence type="ECO:0000313" key="1">
    <source>
        <dbReference type="EMBL" id="DAE12618.1"/>
    </source>
</evidence>
<proteinExistence type="predicted"/>
<sequence length="55" mass="6074">MTVQAMNCLELYRGGNPTTIKKLLQAQKPSVVNELKNHFGTNDLDKLAICLSKGK</sequence>